<dbReference type="EMBL" id="JH930474">
    <property type="protein sequence ID" value="EKM53486.1"/>
    <property type="molecule type" value="Genomic_DNA"/>
</dbReference>
<dbReference type="Proteomes" id="UP000008370">
    <property type="component" value="Unassembled WGS sequence"/>
</dbReference>
<dbReference type="KEGG" id="pco:PHACADRAFT_211180"/>
<evidence type="ECO:0000313" key="2">
    <source>
        <dbReference type="EMBL" id="EKM53486.1"/>
    </source>
</evidence>
<evidence type="ECO:0000256" key="1">
    <source>
        <dbReference type="SAM" id="MobiDB-lite"/>
    </source>
</evidence>
<dbReference type="HOGENOM" id="CLU_1042463_0_0_1"/>
<dbReference type="GeneID" id="18913064"/>
<reference evidence="2 3" key="1">
    <citation type="journal article" date="2012" name="BMC Genomics">
        <title>Comparative genomics of the white-rot fungi, Phanerochaete carnosa and P. chrysosporium, to elucidate the genetic basis of the distinct wood types they colonize.</title>
        <authorList>
            <person name="Suzuki H."/>
            <person name="MacDonald J."/>
            <person name="Syed K."/>
            <person name="Salamov A."/>
            <person name="Hori C."/>
            <person name="Aerts A."/>
            <person name="Henrissat B."/>
            <person name="Wiebenga A."/>
            <person name="vanKuyk P.A."/>
            <person name="Barry K."/>
            <person name="Lindquist E."/>
            <person name="LaButti K."/>
            <person name="Lapidus A."/>
            <person name="Lucas S."/>
            <person name="Coutinho P."/>
            <person name="Gong Y."/>
            <person name="Samejima M."/>
            <person name="Mahadevan R."/>
            <person name="Abou-Zaid M."/>
            <person name="de Vries R.P."/>
            <person name="Igarashi K."/>
            <person name="Yadav J.S."/>
            <person name="Grigoriev I.V."/>
            <person name="Master E.R."/>
        </authorList>
    </citation>
    <scope>NUCLEOTIDE SEQUENCE [LARGE SCALE GENOMIC DNA]</scope>
    <source>
        <strain evidence="2 3">HHB-10118-sp</strain>
    </source>
</reference>
<feature type="compositionally biased region" description="Basic and acidic residues" evidence="1">
    <location>
        <begin position="221"/>
        <end position="237"/>
    </location>
</feature>
<dbReference type="InParanoid" id="K5UU23"/>
<dbReference type="RefSeq" id="XP_007398176.1">
    <property type="nucleotide sequence ID" value="XM_007398114.1"/>
</dbReference>
<proteinExistence type="predicted"/>
<evidence type="ECO:0000313" key="3">
    <source>
        <dbReference type="Proteomes" id="UP000008370"/>
    </source>
</evidence>
<accession>K5UU23</accession>
<name>K5UU23_PHACS</name>
<protein>
    <submittedName>
        <fullName evidence="2">Uncharacterized protein</fullName>
    </submittedName>
</protein>
<feature type="region of interest" description="Disordered" evidence="1">
    <location>
        <begin position="217"/>
        <end position="237"/>
    </location>
</feature>
<organism evidence="2 3">
    <name type="scientific">Phanerochaete carnosa (strain HHB-10118-sp)</name>
    <name type="common">White-rot fungus</name>
    <name type="synonym">Peniophora carnosa</name>
    <dbReference type="NCBI Taxonomy" id="650164"/>
    <lineage>
        <taxon>Eukaryota</taxon>
        <taxon>Fungi</taxon>
        <taxon>Dikarya</taxon>
        <taxon>Basidiomycota</taxon>
        <taxon>Agaricomycotina</taxon>
        <taxon>Agaricomycetes</taxon>
        <taxon>Polyporales</taxon>
        <taxon>Phanerochaetaceae</taxon>
        <taxon>Phanerochaete</taxon>
    </lineage>
</organism>
<sequence>MNALTRNIKTLSPRMVREGIESEDDKGHTTIYRFIHECIVPKATPDTDCPPLHVLAYAVRRNICPTILLDHIPDTLQLLAHVECIRQRFAGRLDEILEADRSLRSKPDPMSIPLSGDERIEIKQMRSSIGKKMRRTFREIVNGFSLYHVYERWVLDVELDALLTKYFPIPSLWQEPVSGIEHQHLFHYKLTEDEREDLEVTAQVYFDMLDKVLEDNPPDLSPKDFREKYPRPEQADPERLTKLTHEFLDRLESAIHKVKDILATAEN</sequence>
<dbReference type="OrthoDB" id="3244206at2759"/>
<dbReference type="AlphaFoldDB" id="K5UU23"/>
<keyword evidence="3" id="KW-1185">Reference proteome</keyword>
<gene>
    <name evidence="2" type="ORF">PHACADRAFT_211180</name>
</gene>